<feature type="compositionally biased region" description="Polar residues" evidence="1">
    <location>
        <begin position="136"/>
        <end position="145"/>
    </location>
</feature>
<evidence type="ECO:0000313" key="3">
    <source>
        <dbReference type="Proteomes" id="UP000825890"/>
    </source>
</evidence>
<sequence length="382" mass="43345">MMVYAQQFQRRELLTKLIISTPKLRSLGYEEDASDVDDRRPRAAFHLRRNLPPINYDVRESFKDLSLYLKRREEEVMQAPPNPEGMGMPKRRTTRFGGVARPGMYSDELNFPPLSAGDSGDALTKTPRRSTHISKQKNGSTSYIETNEWKSGERSSVREQNNTIEDPLLSRDVTDLWDDQAWMPSNRKAEKRSAALDQENDTGGETAQVILRPQPRRSSRKHIVKDDDEDEGDSIRVAKRPKFLPTPSVTDTVDLTTPPPELPQTPTAPVKVKREREESVADRSFTMSIEPVNGENAELLEQLRNLLRQYQASIILKRPDLENAVLTVLKSSNIPHAVFNEFASICYGGMEGGPVRPDSSLGEWLKDRWVYYMTNSNASGVQ</sequence>
<name>A0A9P3CL68_9PEZI</name>
<reference evidence="2 3" key="1">
    <citation type="submission" date="2021-01" db="EMBL/GenBank/DDBJ databases">
        <title>Cercospora kikuchii MAFF 305040 whole genome shotgun sequence.</title>
        <authorList>
            <person name="Kashiwa T."/>
            <person name="Suzuki T."/>
        </authorList>
    </citation>
    <scope>NUCLEOTIDE SEQUENCE [LARGE SCALE GENOMIC DNA]</scope>
    <source>
        <strain evidence="2 3">MAFF 305040</strain>
    </source>
</reference>
<dbReference type="OrthoDB" id="10314329at2759"/>
<feature type="compositionally biased region" description="Low complexity" evidence="1">
    <location>
        <begin position="245"/>
        <end position="256"/>
    </location>
</feature>
<proteinExistence type="predicted"/>
<organism evidence="2 3">
    <name type="scientific">Cercospora kikuchii</name>
    <dbReference type="NCBI Taxonomy" id="84275"/>
    <lineage>
        <taxon>Eukaryota</taxon>
        <taxon>Fungi</taxon>
        <taxon>Dikarya</taxon>
        <taxon>Ascomycota</taxon>
        <taxon>Pezizomycotina</taxon>
        <taxon>Dothideomycetes</taxon>
        <taxon>Dothideomycetidae</taxon>
        <taxon>Mycosphaerellales</taxon>
        <taxon>Mycosphaerellaceae</taxon>
        <taxon>Cercospora</taxon>
    </lineage>
</organism>
<gene>
    <name evidence="2" type="ORF">CKM354_000576600</name>
</gene>
<feature type="compositionally biased region" description="Basic and acidic residues" evidence="1">
    <location>
        <begin position="272"/>
        <end position="281"/>
    </location>
</feature>
<dbReference type="Proteomes" id="UP000825890">
    <property type="component" value="Unassembled WGS sequence"/>
</dbReference>
<feature type="compositionally biased region" description="Basic and acidic residues" evidence="1">
    <location>
        <begin position="147"/>
        <end position="157"/>
    </location>
</feature>
<comment type="caution">
    <text evidence="2">The sequence shown here is derived from an EMBL/GenBank/DDBJ whole genome shotgun (WGS) entry which is preliminary data.</text>
</comment>
<evidence type="ECO:0000256" key="1">
    <source>
        <dbReference type="SAM" id="MobiDB-lite"/>
    </source>
</evidence>
<protein>
    <submittedName>
        <fullName evidence="2">Uncharacterized protein</fullName>
    </submittedName>
</protein>
<dbReference type="GeneID" id="68291341"/>
<accession>A0A9P3CL68</accession>
<evidence type="ECO:0000313" key="2">
    <source>
        <dbReference type="EMBL" id="GIZ42500.1"/>
    </source>
</evidence>
<keyword evidence="3" id="KW-1185">Reference proteome</keyword>
<feature type="compositionally biased region" description="Basic residues" evidence="1">
    <location>
        <begin position="214"/>
        <end position="223"/>
    </location>
</feature>
<feature type="region of interest" description="Disordered" evidence="1">
    <location>
        <begin position="111"/>
        <end position="166"/>
    </location>
</feature>
<dbReference type="RefSeq" id="XP_044656987.1">
    <property type="nucleotide sequence ID" value="XM_044801052.1"/>
</dbReference>
<feature type="region of interest" description="Disordered" evidence="1">
    <location>
        <begin position="184"/>
        <end position="281"/>
    </location>
</feature>
<dbReference type="AlphaFoldDB" id="A0A9P3CL68"/>
<feature type="compositionally biased region" description="Basic residues" evidence="1">
    <location>
        <begin position="126"/>
        <end position="135"/>
    </location>
</feature>
<dbReference type="EMBL" id="BOLY01000003">
    <property type="protein sequence ID" value="GIZ42500.1"/>
    <property type="molecule type" value="Genomic_DNA"/>
</dbReference>